<dbReference type="Gene3D" id="1.10.10.60">
    <property type="entry name" value="Homeodomain-like"/>
    <property type="match status" value="1"/>
</dbReference>
<keyword evidence="3 5" id="KW-0371">Homeobox</keyword>
<organism evidence="9 10">
    <name type="scientific">Xylocopa violacea</name>
    <name type="common">Violet carpenter bee</name>
    <name type="synonym">Apis violacea</name>
    <dbReference type="NCBI Taxonomy" id="135666"/>
    <lineage>
        <taxon>Eukaryota</taxon>
        <taxon>Metazoa</taxon>
        <taxon>Ecdysozoa</taxon>
        <taxon>Arthropoda</taxon>
        <taxon>Hexapoda</taxon>
        <taxon>Insecta</taxon>
        <taxon>Pterygota</taxon>
        <taxon>Neoptera</taxon>
        <taxon>Endopterygota</taxon>
        <taxon>Hymenoptera</taxon>
        <taxon>Apocrita</taxon>
        <taxon>Aculeata</taxon>
        <taxon>Apoidea</taxon>
        <taxon>Anthophila</taxon>
        <taxon>Apidae</taxon>
        <taxon>Xylocopa</taxon>
        <taxon>Xylocopa</taxon>
    </lineage>
</organism>
<keyword evidence="10" id="KW-1185">Reference proteome</keyword>
<evidence type="ECO:0000256" key="5">
    <source>
        <dbReference type="PROSITE-ProRule" id="PRU00108"/>
    </source>
</evidence>
<dbReference type="Proteomes" id="UP001642520">
    <property type="component" value="Unassembled WGS sequence"/>
</dbReference>
<evidence type="ECO:0000313" key="10">
    <source>
        <dbReference type="Proteomes" id="UP001642520"/>
    </source>
</evidence>
<dbReference type="PANTHER" id="PTHR45664:SF12">
    <property type="entry name" value="PANCREAS_DUODENUM HOMEOBOX PROTEIN 1"/>
    <property type="match status" value="1"/>
</dbReference>
<feature type="domain" description="Homeobox" evidence="8">
    <location>
        <begin position="116"/>
        <end position="176"/>
    </location>
</feature>
<feature type="region of interest" description="Disordered" evidence="7">
    <location>
        <begin position="176"/>
        <end position="231"/>
    </location>
</feature>
<dbReference type="InterPro" id="IPR001356">
    <property type="entry name" value="HD"/>
</dbReference>
<dbReference type="SMART" id="SM00389">
    <property type="entry name" value="HOX"/>
    <property type="match status" value="1"/>
</dbReference>
<comment type="caution">
    <text evidence="9">The sequence shown here is derived from an EMBL/GenBank/DDBJ whole genome shotgun (WGS) entry which is preliminary data.</text>
</comment>
<evidence type="ECO:0000256" key="1">
    <source>
        <dbReference type="ARBA" id="ARBA00004123"/>
    </source>
</evidence>
<proteinExistence type="predicted"/>
<keyword evidence="2 5" id="KW-0238">DNA-binding</keyword>
<evidence type="ECO:0000313" key="9">
    <source>
        <dbReference type="EMBL" id="CAL7952298.1"/>
    </source>
</evidence>
<evidence type="ECO:0000256" key="6">
    <source>
        <dbReference type="RuleBase" id="RU000682"/>
    </source>
</evidence>
<dbReference type="EMBL" id="CAXAJV020001301">
    <property type="protein sequence ID" value="CAL7952298.1"/>
    <property type="molecule type" value="Genomic_DNA"/>
</dbReference>
<evidence type="ECO:0000256" key="7">
    <source>
        <dbReference type="SAM" id="MobiDB-lite"/>
    </source>
</evidence>
<gene>
    <name evidence="9" type="ORF">XYLVIOL_LOCUS10988</name>
</gene>
<accession>A0ABP1PI64</accession>
<evidence type="ECO:0000256" key="2">
    <source>
        <dbReference type="ARBA" id="ARBA00023125"/>
    </source>
</evidence>
<evidence type="ECO:0000256" key="4">
    <source>
        <dbReference type="ARBA" id="ARBA00023242"/>
    </source>
</evidence>
<feature type="compositionally biased region" description="Low complexity" evidence="7">
    <location>
        <begin position="179"/>
        <end position="196"/>
    </location>
</feature>
<feature type="region of interest" description="Disordered" evidence="7">
    <location>
        <begin position="80"/>
        <end position="124"/>
    </location>
</feature>
<protein>
    <recommendedName>
        <fullName evidence="8">Homeobox domain-containing protein</fullName>
    </recommendedName>
</protein>
<dbReference type="PROSITE" id="PS50071">
    <property type="entry name" value="HOMEOBOX_2"/>
    <property type="match status" value="1"/>
</dbReference>
<dbReference type="InterPro" id="IPR017970">
    <property type="entry name" value="Homeobox_CS"/>
</dbReference>
<comment type="subcellular location">
    <subcellularLocation>
        <location evidence="1 5 6">Nucleus</location>
    </subcellularLocation>
</comment>
<dbReference type="CDD" id="cd00086">
    <property type="entry name" value="homeodomain"/>
    <property type="match status" value="1"/>
</dbReference>
<dbReference type="PANTHER" id="PTHR45664">
    <property type="entry name" value="PROTEIN ZERKNUELLT 1-RELATED"/>
    <property type="match status" value="1"/>
</dbReference>
<name>A0ABP1PI64_XYLVO</name>
<dbReference type="SUPFAM" id="SSF46689">
    <property type="entry name" value="Homeodomain-like"/>
    <property type="match status" value="1"/>
</dbReference>
<dbReference type="Pfam" id="PF00046">
    <property type="entry name" value="Homeodomain"/>
    <property type="match status" value="1"/>
</dbReference>
<dbReference type="InterPro" id="IPR020479">
    <property type="entry name" value="HD_metazoa"/>
</dbReference>
<dbReference type="PROSITE" id="PS00027">
    <property type="entry name" value="HOMEOBOX_1"/>
    <property type="match status" value="1"/>
</dbReference>
<dbReference type="InterPro" id="IPR009057">
    <property type="entry name" value="Homeodomain-like_sf"/>
</dbReference>
<feature type="compositionally biased region" description="Polar residues" evidence="7">
    <location>
        <begin position="211"/>
        <end position="231"/>
    </location>
</feature>
<sequence length="411" mass="46614">MTVGRFAKYMDNRTLTKPMEETSFPLSPVSVDSAASTSSWNGCEYSNARVMTCNEQGNYSWRIDRNGKWTGEEQRSCLFGESGKTGQQQIEPEEQRPAANAEKNQPASQGSQKKQQNGKRSRTAYSSAQLVELEKEFHCARYLCRPRRIEMAASLCLTERQIKIWFQNRRMKYKKEQISKAGGSSKSGGVKSNSNSPEKKSENASPVESPLNWSVQSRTHQQNPLSTQNANNIPYSYSTNVSSVAQAMPEVHANLFNFNQYGGQSYAMPAANRLQQNYVPQEQSFFVDQQHPHSYQGQVEQPVNQYSQSSSYFQQQWNEHTAYQGNNCAYNAYSQQSDCGSLQTNNQQTLKTNFENGVHENTNNLFTDLNVWMNENACEFQSPALNKNLDEVIRNSVCLDFQELSPDLMSL</sequence>
<reference evidence="9 10" key="1">
    <citation type="submission" date="2024-08" db="EMBL/GenBank/DDBJ databases">
        <authorList>
            <person name="Will J Nash"/>
            <person name="Angela Man"/>
            <person name="Seanna McTaggart"/>
            <person name="Kendall Baker"/>
            <person name="Tom Barker"/>
            <person name="Leah Catchpole"/>
            <person name="Alex Durrant"/>
            <person name="Karim Gharbi"/>
            <person name="Naomi Irish"/>
            <person name="Gemy Kaithakottil"/>
            <person name="Debby Ku"/>
            <person name="Aaliyah Providence"/>
            <person name="Felix Shaw"/>
            <person name="David Swarbreck"/>
            <person name="Chris Watkins"/>
            <person name="Ann M. McCartney"/>
            <person name="Giulio Formenti"/>
            <person name="Alice Mouton"/>
            <person name="Noel Vella"/>
            <person name="Bjorn M von Reumont"/>
            <person name="Adriana Vella"/>
            <person name="Wilfried Haerty"/>
        </authorList>
    </citation>
    <scope>NUCLEOTIDE SEQUENCE [LARGE SCALE GENOMIC DNA]</scope>
</reference>
<evidence type="ECO:0000259" key="8">
    <source>
        <dbReference type="PROSITE" id="PS50071"/>
    </source>
</evidence>
<evidence type="ECO:0000256" key="3">
    <source>
        <dbReference type="ARBA" id="ARBA00023155"/>
    </source>
</evidence>
<keyword evidence="4 5" id="KW-0539">Nucleus</keyword>
<feature type="DNA-binding region" description="Homeobox" evidence="5">
    <location>
        <begin position="118"/>
        <end position="177"/>
    </location>
</feature>
<dbReference type="PRINTS" id="PR00024">
    <property type="entry name" value="HOMEOBOX"/>
</dbReference>